<protein>
    <submittedName>
        <fullName evidence="1">Uncharacterized protein</fullName>
    </submittedName>
</protein>
<name>A0A061QZW4_9CHLO</name>
<sequence>MPPNQSIQPEKTDNECLDLHNASLDCQIKHGRGEACRTLIEAYKTCKKEWQKRVRDERRAANEGGDFAALKRWVTGSGK</sequence>
<dbReference type="PROSITE" id="PS51808">
    <property type="entry name" value="CHCH"/>
    <property type="match status" value="1"/>
</dbReference>
<dbReference type="SUPFAM" id="SSF47072">
    <property type="entry name" value="Cysteine alpha-hairpin motif"/>
    <property type="match status" value="1"/>
</dbReference>
<evidence type="ECO:0000313" key="1">
    <source>
        <dbReference type="EMBL" id="JAC65258.1"/>
    </source>
</evidence>
<dbReference type="EMBL" id="GBEZ01021493">
    <property type="protein sequence ID" value="JAC65258.1"/>
    <property type="molecule type" value="Transcribed_RNA"/>
</dbReference>
<dbReference type="InterPro" id="IPR009069">
    <property type="entry name" value="Cys_alpha_HP_mot_SF"/>
</dbReference>
<organism evidence="1">
    <name type="scientific">Tetraselmis sp. GSL018</name>
    <dbReference type="NCBI Taxonomy" id="582737"/>
    <lineage>
        <taxon>Eukaryota</taxon>
        <taxon>Viridiplantae</taxon>
        <taxon>Chlorophyta</taxon>
        <taxon>core chlorophytes</taxon>
        <taxon>Chlorodendrophyceae</taxon>
        <taxon>Chlorodendrales</taxon>
        <taxon>Chlorodendraceae</taxon>
        <taxon>Tetraselmis</taxon>
    </lineage>
</organism>
<proteinExistence type="predicted"/>
<dbReference type="AlphaFoldDB" id="A0A061QZW4"/>
<gene>
    <name evidence="1" type="ORF">TSPGSL018_16436</name>
</gene>
<accession>A0A061QZW4</accession>
<reference evidence="1" key="1">
    <citation type="submission" date="2014-05" db="EMBL/GenBank/DDBJ databases">
        <title>The transcriptome of the halophilic microalga Tetraselmis sp. GSL018 isolated from the Great Salt Lake, Utah.</title>
        <authorList>
            <person name="Jinkerson R.E."/>
            <person name="D'Adamo S."/>
            <person name="Posewitz M.C."/>
        </authorList>
    </citation>
    <scope>NUCLEOTIDE SEQUENCE</scope>
    <source>
        <strain evidence="1">GSL018</strain>
    </source>
</reference>